<protein>
    <submittedName>
        <fullName evidence="1">Uncharacterized protein</fullName>
    </submittedName>
</protein>
<gene>
    <name evidence="1" type="ORF">WM2015_1356</name>
</gene>
<organism evidence="1 2">
    <name type="scientific">Wenzhouxiangella marina</name>
    <dbReference type="NCBI Taxonomy" id="1579979"/>
    <lineage>
        <taxon>Bacteria</taxon>
        <taxon>Pseudomonadati</taxon>
        <taxon>Pseudomonadota</taxon>
        <taxon>Gammaproteobacteria</taxon>
        <taxon>Chromatiales</taxon>
        <taxon>Wenzhouxiangellaceae</taxon>
        <taxon>Wenzhouxiangella</taxon>
    </lineage>
</organism>
<dbReference type="OrthoDB" id="5800807at2"/>
<dbReference type="STRING" id="1579979.WM2015_1356"/>
<proteinExistence type="predicted"/>
<dbReference type="AlphaFoldDB" id="A0A0K0XVM9"/>
<dbReference type="KEGG" id="wma:WM2015_1356"/>
<sequence length="308" mass="33927">MSESMTLSALHVGPKDLMVMRSLLNLAGGREGGQHWSISEQSGGDVTLIDVDHEAGELRWKQMKENGEVAIALSRQKDFPARFLLNKPLRSRDFLKLLTTLASGDFEEETVPVELDSESSANESIWETLDMSDEEGYYTLAEHLRRGSWKKPVAVTHPGWPLLLIDPGSGAWFFDGSIAELSPPMFAEPMPASAGVPVSSADLVERAQGHRQRPLTELKWFAGLAQSRGRLHPDLAGEVQFMLTQVPAQAMSNQQLHQLAQVLIRGPITLDELRDRSGQPPENVAAFLNACYTSGKLLLNRMAQAASF</sequence>
<dbReference type="Proteomes" id="UP000066624">
    <property type="component" value="Chromosome"/>
</dbReference>
<keyword evidence="2" id="KW-1185">Reference proteome</keyword>
<dbReference type="EMBL" id="CP012154">
    <property type="protein sequence ID" value="AKS41728.1"/>
    <property type="molecule type" value="Genomic_DNA"/>
</dbReference>
<reference evidence="1 2" key="1">
    <citation type="submission" date="2015-07" db="EMBL/GenBank/DDBJ databases">
        <authorList>
            <person name="Noorani M."/>
        </authorList>
    </citation>
    <scope>NUCLEOTIDE SEQUENCE [LARGE SCALE GENOMIC DNA]</scope>
    <source>
        <strain evidence="1 2">KCTC 42284</strain>
    </source>
</reference>
<name>A0A0K0XVM9_9GAMM</name>
<accession>A0A0K0XVM9</accession>
<evidence type="ECO:0000313" key="1">
    <source>
        <dbReference type="EMBL" id="AKS41728.1"/>
    </source>
</evidence>
<dbReference type="RefSeq" id="WP_049725347.1">
    <property type="nucleotide sequence ID" value="NZ_CP012154.1"/>
</dbReference>
<evidence type="ECO:0000313" key="2">
    <source>
        <dbReference type="Proteomes" id="UP000066624"/>
    </source>
</evidence>